<dbReference type="KEGG" id="clus:A9F13_27g00066"/>
<accession>A0AA91PV49</accession>
<name>A0AA91PV49_CLALS</name>
<organism evidence="1 2">
    <name type="scientific">Clavispora lusitaniae</name>
    <name type="common">Candida lusitaniae</name>
    <dbReference type="NCBI Taxonomy" id="36911"/>
    <lineage>
        <taxon>Eukaryota</taxon>
        <taxon>Fungi</taxon>
        <taxon>Dikarya</taxon>
        <taxon>Ascomycota</taxon>
        <taxon>Saccharomycotina</taxon>
        <taxon>Pichiomycetes</taxon>
        <taxon>Metschnikowiaceae</taxon>
        <taxon>Clavispora</taxon>
    </lineage>
</organism>
<dbReference type="InterPro" id="IPR019419">
    <property type="entry name" value="AIM19"/>
</dbReference>
<dbReference type="Pfam" id="PF10315">
    <property type="entry name" value="Aim19"/>
    <property type="match status" value="1"/>
</dbReference>
<evidence type="ECO:0000313" key="2">
    <source>
        <dbReference type="Proteomes" id="UP000195602"/>
    </source>
</evidence>
<protein>
    <submittedName>
        <fullName evidence="1">Altered inheritance of mitochondria protein</fullName>
    </submittedName>
</protein>
<dbReference type="PANTHER" id="PTHR28177">
    <property type="entry name" value="ALTERED INHERITANCE OF MITOCHONDRIA PROTEIN 19, MITOCHONDRIAL"/>
    <property type="match status" value="1"/>
</dbReference>
<comment type="caution">
    <text evidence="1">The sequence shown here is derived from an EMBL/GenBank/DDBJ whole genome shotgun (WGS) entry which is preliminary data.</text>
</comment>
<dbReference type="GO" id="GO:0005739">
    <property type="term" value="C:mitochondrion"/>
    <property type="evidence" value="ECO:0007669"/>
    <property type="project" value="TreeGrafter"/>
</dbReference>
<sequence length="140" mass="14848">MSNEKDIYSYISQASQSPLPAWAMSASLLYSGLNTHTAVDTKLGSGGSSRFSKALALSKPTKKSCFLFGGVNALGGYIIYDGDISNGAGFTFAWSVLYLLVNGKSALKSLTRGRLSPMALSILALGNTGLYGREFFWPSA</sequence>
<dbReference type="AlphaFoldDB" id="A0AA91PV49"/>
<dbReference type="PANTHER" id="PTHR28177:SF1">
    <property type="entry name" value="ALTERED INHERITANCE OF MITOCHONDRIA PROTEIN 19, MITOCHONDRIAL"/>
    <property type="match status" value="1"/>
</dbReference>
<proteinExistence type="predicted"/>
<reference evidence="1 2" key="1">
    <citation type="submission" date="2017-04" db="EMBL/GenBank/DDBJ databases">
        <title>Draft genome of the yeast Clavispora lusitaniae type strain CBS 6936.</title>
        <authorList>
            <person name="Durrens P."/>
            <person name="Klopp C."/>
            <person name="Biteau N."/>
            <person name="Fitton-Ouhabi V."/>
            <person name="Dementhon K."/>
            <person name="Accoceberry I."/>
            <person name="Sherman D.J."/>
            <person name="Noel T."/>
        </authorList>
    </citation>
    <scope>NUCLEOTIDE SEQUENCE [LARGE SCALE GENOMIC DNA]</scope>
    <source>
        <strain evidence="1 2">CBS 6936</strain>
    </source>
</reference>
<dbReference type="Proteomes" id="UP000195602">
    <property type="component" value="Unassembled WGS sequence"/>
</dbReference>
<dbReference type="EMBL" id="LYUB02000027">
    <property type="protein sequence ID" value="OVF04468.1"/>
    <property type="molecule type" value="Genomic_DNA"/>
</dbReference>
<evidence type="ECO:0000313" key="1">
    <source>
        <dbReference type="EMBL" id="OVF04468.1"/>
    </source>
</evidence>
<gene>
    <name evidence="1" type="ORF">A9F13_27g00066</name>
</gene>